<evidence type="ECO:0000256" key="2">
    <source>
        <dbReference type="SAM" id="Phobius"/>
    </source>
</evidence>
<dbReference type="KEGG" id="bic:LMTR13_14435"/>
<dbReference type="RefSeq" id="WP_065732684.1">
    <property type="nucleotide sequence ID" value="NZ_CP016428.1"/>
</dbReference>
<dbReference type="AlphaFoldDB" id="A0A1B1URZ4"/>
<keyword evidence="2" id="KW-0812">Transmembrane</keyword>
<dbReference type="STRING" id="1274631.LMTR13_14435"/>
<gene>
    <name evidence="3" type="ORF">LMTR13_14435</name>
</gene>
<proteinExistence type="predicted"/>
<dbReference type="Proteomes" id="UP000092839">
    <property type="component" value="Chromosome"/>
</dbReference>
<name>A0A1B1URZ4_9BRAD</name>
<keyword evidence="4" id="KW-1185">Reference proteome</keyword>
<dbReference type="OrthoDB" id="6228405at2"/>
<accession>A0A1B1URZ4</accession>
<feature type="compositionally biased region" description="Basic and acidic residues" evidence="1">
    <location>
        <begin position="139"/>
        <end position="149"/>
    </location>
</feature>
<sequence length="149" mass="16115">MSDQMHPAAPHHLPFFIPGADGSDTLMVVMGFFLVATVLWVGNLYLKLHSLPERMAHRTHKLQFEIVAVLGLISLFTHMHIFWIAGLLLAMIDLPDFGTPLRNIAGSVERIAGASPGAPDAVAAPKPEPEIASHSGAKTAEREKVRGHA</sequence>
<feature type="region of interest" description="Disordered" evidence="1">
    <location>
        <begin position="115"/>
        <end position="149"/>
    </location>
</feature>
<dbReference type="EMBL" id="CP016428">
    <property type="protein sequence ID" value="ANW05560.1"/>
    <property type="molecule type" value="Genomic_DNA"/>
</dbReference>
<feature type="transmembrane region" description="Helical" evidence="2">
    <location>
        <begin position="26"/>
        <end position="46"/>
    </location>
</feature>
<evidence type="ECO:0000256" key="1">
    <source>
        <dbReference type="SAM" id="MobiDB-lite"/>
    </source>
</evidence>
<evidence type="ECO:0000313" key="3">
    <source>
        <dbReference type="EMBL" id="ANW05560.1"/>
    </source>
</evidence>
<protein>
    <submittedName>
        <fullName evidence="3">Uncharacterized protein</fullName>
    </submittedName>
</protein>
<keyword evidence="2" id="KW-0472">Membrane</keyword>
<organism evidence="3 4">
    <name type="scientific">Bradyrhizobium icense</name>
    <dbReference type="NCBI Taxonomy" id="1274631"/>
    <lineage>
        <taxon>Bacteria</taxon>
        <taxon>Pseudomonadati</taxon>
        <taxon>Pseudomonadota</taxon>
        <taxon>Alphaproteobacteria</taxon>
        <taxon>Hyphomicrobiales</taxon>
        <taxon>Nitrobacteraceae</taxon>
        <taxon>Bradyrhizobium</taxon>
    </lineage>
</organism>
<reference evidence="3 4" key="1">
    <citation type="submission" date="2016-07" db="EMBL/GenBank/DDBJ databases">
        <title>Complete genome sequence of Bradyrhizobium icense LMTR 13T, a potential inoculant strain isolated from lima bean (Phaseolus lunatus) in Peru.</title>
        <authorList>
            <person name="Ormeno-Orrillo E."/>
            <person name="Duran D."/>
            <person name="Rogel M.A."/>
            <person name="Rey L."/>
            <person name="Imperial J."/>
            <person name="Ruiz-Argueso T."/>
            <person name="Martinez-Romero E."/>
        </authorList>
    </citation>
    <scope>NUCLEOTIDE SEQUENCE [LARGE SCALE GENOMIC DNA]</scope>
    <source>
        <strain evidence="3 4">LMTR 13</strain>
    </source>
</reference>
<keyword evidence="2" id="KW-1133">Transmembrane helix</keyword>
<evidence type="ECO:0000313" key="4">
    <source>
        <dbReference type="Proteomes" id="UP000092839"/>
    </source>
</evidence>
<feature type="transmembrane region" description="Helical" evidence="2">
    <location>
        <begin position="67"/>
        <end position="92"/>
    </location>
</feature>